<gene>
    <name evidence="3" type="ORF">A2714_05200</name>
</gene>
<organism evidence="3 4">
    <name type="scientific">Candidatus Woesebacteria bacterium RIFCSPHIGHO2_01_FULL_38_9</name>
    <dbReference type="NCBI Taxonomy" id="1802492"/>
    <lineage>
        <taxon>Bacteria</taxon>
        <taxon>Candidatus Woeseibacteriota</taxon>
    </lineage>
</organism>
<evidence type="ECO:0000313" key="3">
    <source>
        <dbReference type="EMBL" id="OGM20805.1"/>
    </source>
</evidence>
<evidence type="ECO:0000256" key="1">
    <source>
        <dbReference type="ARBA" id="ARBA00007435"/>
    </source>
</evidence>
<dbReference type="Proteomes" id="UP000178419">
    <property type="component" value="Unassembled WGS sequence"/>
</dbReference>
<evidence type="ECO:0000259" key="2">
    <source>
        <dbReference type="PROSITE" id="PS50164"/>
    </source>
</evidence>
<dbReference type="EMBL" id="MGGE01000034">
    <property type="protein sequence ID" value="OGM20805.1"/>
    <property type="molecule type" value="Genomic_DNA"/>
</dbReference>
<dbReference type="SUPFAM" id="SSF82771">
    <property type="entry name" value="GIY-YIG endonuclease"/>
    <property type="match status" value="1"/>
</dbReference>
<accession>A0A1F7Y2N0</accession>
<comment type="caution">
    <text evidence="3">The sequence shown here is derived from an EMBL/GenBank/DDBJ whole genome shotgun (WGS) entry which is preliminary data.</text>
</comment>
<dbReference type="AlphaFoldDB" id="A0A1F7Y2N0"/>
<evidence type="ECO:0000313" key="4">
    <source>
        <dbReference type="Proteomes" id="UP000178419"/>
    </source>
</evidence>
<name>A0A1F7Y2N0_9BACT</name>
<sequence>MYYVYILRLANSALYIGFTTDLKNRIANHNKGNTIHIKKNRPVKLIYYSAFSDKRKALNFEKYLKSGSGIAFRNKRLT</sequence>
<dbReference type="PANTHER" id="PTHR34477">
    <property type="entry name" value="UPF0213 PROTEIN YHBQ"/>
    <property type="match status" value="1"/>
</dbReference>
<dbReference type="InterPro" id="IPR035901">
    <property type="entry name" value="GIY-YIG_endonuc_sf"/>
</dbReference>
<dbReference type="Gene3D" id="3.40.1440.10">
    <property type="entry name" value="GIY-YIG endonuclease"/>
    <property type="match status" value="1"/>
</dbReference>
<dbReference type="Pfam" id="PF01541">
    <property type="entry name" value="GIY-YIG"/>
    <property type="match status" value="1"/>
</dbReference>
<dbReference type="PROSITE" id="PS50164">
    <property type="entry name" value="GIY_YIG"/>
    <property type="match status" value="1"/>
</dbReference>
<dbReference type="PANTHER" id="PTHR34477:SF1">
    <property type="entry name" value="UPF0213 PROTEIN YHBQ"/>
    <property type="match status" value="1"/>
</dbReference>
<protein>
    <submittedName>
        <fullName evidence="3">Excinuclease ABC subunit C</fullName>
    </submittedName>
</protein>
<comment type="similarity">
    <text evidence="1">Belongs to the UPF0213 family.</text>
</comment>
<dbReference type="CDD" id="cd10449">
    <property type="entry name" value="GIY-YIG_SLX1_like"/>
    <property type="match status" value="1"/>
</dbReference>
<feature type="domain" description="GIY-YIG" evidence="2">
    <location>
        <begin position="1"/>
        <end position="78"/>
    </location>
</feature>
<dbReference type="InterPro" id="IPR000305">
    <property type="entry name" value="GIY-YIG_endonuc"/>
</dbReference>
<dbReference type="InterPro" id="IPR050190">
    <property type="entry name" value="UPF0213_domain"/>
</dbReference>
<proteinExistence type="inferred from homology"/>
<reference evidence="3 4" key="1">
    <citation type="journal article" date="2016" name="Nat. Commun.">
        <title>Thousands of microbial genomes shed light on interconnected biogeochemical processes in an aquifer system.</title>
        <authorList>
            <person name="Anantharaman K."/>
            <person name="Brown C.T."/>
            <person name="Hug L.A."/>
            <person name="Sharon I."/>
            <person name="Castelle C.J."/>
            <person name="Probst A.J."/>
            <person name="Thomas B.C."/>
            <person name="Singh A."/>
            <person name="Wilkins M.J."/>
            <person name="Karaoz U."/>
            <person name="Brodie E.L."/>
            <person name="Williams K.H."/>
            <person name="Hubbard S.S."/>
            <person name="Banfield J.F."/>
        </authorList>
    </citation>
    <scope>NUCLEOTIDE SEQUENCE [LARGE SCALE GENOMIC DNA]</scope>
</reference>